<dbReference type="PROSITE" id="PS51353">
    <property type="entry name" value="ARSC"/>
    <property type="match status" value="1"/>
</dbReference>
<sequence>MIHIFGLKNCSTCVKAQKMLTAQGLAFQFQDIRQVPPTTEQLKNWSAQLGWDSLINKKSQTWRGLTDQQKQLSNEADLIALVQEQPSLMKRPLLVQGDRLILGLDEKAYQQLA</sequence>
<name>A0A849P3U6_9BURK</name>
<dbReference type="InterPro" id="IPR006660">
    <property type="entry name" value="Arsenate_reductase-like"/>
</dbReference>
<dbReference type="NCBIfam" id="TIGR01617">
    <property type="entry name" value="arsC_related"/>
    <property type="match status" value="1"/>
</dbReference>
<evidence type="ECO:0000313" key="3">
    <source>
        <dbReference type="EMBL" id="NOL51736.1"/>
    </source>
</evidence>
<dbReference type="InterPro" id="IPR036249">
    <property type="entry name" value="Thioredoxin-like_sf"/>
</dbReference>
<comment type="caution">
    <text evidence="3">The sequence shown here is derived from an EMBL/GenBank/DDBJ whole genome shotgun (WGS) entry which is preliminary data.</text>
</comment>
<dbReference type="PANTHER" id="PTHR30041:SF8">
    <property type="entry name" value="PROTEIN YFFB"/>
    <property type="match status" value="1"/>
</dbReference>
<evidence type="ECO:0000256" key="1">
    <source>
        <dbReference type="ARBA" id="ARBA00007198"/>
    </source>
</evidence>
<protein>
    <submittedName>
        <fullName evidence="3">Spx/MgsR family RNA polymerase-binding regulatory protein</fullName>
    </submittedName>
</protein>
<evidence type="ECO:0000313" key="4">
    <source>
        <dbReference type="Proteomes" id="UP000537862"/>
    </source>
</evidence>
<dbReference type="SUPFAM" id="SSF52833">
    <property type="entry name" value="Thioredoxin-like"/>
    <property type="match status" value="1"/>
</dbReference>
<dbReference type="Gene3D" id="3.40.30.10">
    <property type="entry name" value="Glutaredoxin"/>
    <property type="match status" value="1"/>
</dbReference>
<dbReference type="EMBL" id="JABGBN010000003">
    <property type="protein sequence ID" value="NOL51736.1"/>
    <property type="molecule type" value="Genomic_DNA"/>
</dbReference>
<dbReference type="Pfam" id="PF03960">
    <property type="entry name" value="ArsC"/>
    <property type="match status" value="1"/>
</dbReference>
<keyword evidence="4" id="KW-1185">Reference proteome</keyword>
<evidence type="ECO:0000256" key="2">
    <source>
        <dbReference type="PROSITE-ProRule" id="PRU01282"/>
    </source>
</evidence>
<dbReference type="PANTHER" id="PTHR30041">
    <property type="entry name" value="ARSENATE REDUCTASE"/>
    <property type="match status" value="1"/>
</dbReference>
<comment type="similarity">
    <text evidence="1 2">Belongs to the ArsC family.</text>
</comment>
<accession>A0A849P3U6</accession>
<dbReference type="Proteomes" id="UP000537862">
    <property type="component" value="Unassembled WGS sequence"/>
</dbReference>
<proteinExistence type="inferred from homology"/>
<dbReference type="RefSeq" id="WP_171680432.1">
    <property type="nucleotide sequence ID" value="NZ_JABGBN010000003.1"/>
</dbReference>
<dbReference type="InterPro" id="IPR006504">
    <property type="entry name" value="Tscrpt_reg_Spx/MgsR"/>
</dbReference>
<organism evidence="3 4">
    <name type="scientific">Pelistega suis</name>
    <dbReference type="NCBI Taxonomy" id="1631957"/>
    <lineage>
        <taxon>Bacteria</taxon>
        <taxon>Pseudomonadati</taxon>
        <taxon>Pseudomonadota</taxon>
        <taxon>Betaproteobacteria</taxon>
        <taxon>Burkholderiales</taxon>
        <taxon>Alcaligenaceae</taxon>
        <taxon>Pelistega</taxon>
    </lineage>
</organism>
<dbReference type="AlphaFoldDB" id="A0A849P3U6"/>
<gene>
    <name evidence="3" type="ORF">HKX39_06065</name>
</gene>
<reference evidence="3 4" key="1">
    <citation type="submission" date="2020-05" db="EMBL/GenBank/DDBJ databases">
        <authorList>
            <person name="Niu N."/>
        </authorList>
    </citation>
    <scope>NUCLEOTIDE SEQUENCE [LARGE SCALE GENOMIC DNA]</scope>
    <source>
        <strain evidence="3 4">3340-03</strain>
    </source>
</reference>